<gene>
    <name evidence="2" type="ORF">Adt_21486</name>
</gene>
<dbReference type="AlphaFoldDB" id="A0ABD1SZN1"/>
<dbReference type="Proteomes" id="UP001604336">
    <property type="component" value="Unassembled WGS sequence"/>
</dbReference>
<proteinExistence type="predicted"/>
<name>A0ABD1SZN1_9LAMI</name>
<evidence type="ECO:0000313" key="2">
    <source>
        <dbReference type="EMBL" id="KAL2505865.1"/>
    </source>
</evidence>
<dbReference type="InterPro" id="IPR025398">
    <property type="entry name" value="DUF4371"/>
</dbReference>
<evidence type="ECO:0000259" key="1">
    <source>
        <dbReference type="Pfam" id="PF14291"/>
    </source>
</evidence>
<protein>
    <submittedName>
        <fullName evidence="2">General transcription factor 2-related zinc finger protein</fullName>
    </submittedName>
</protein>
<dbReference type="PANTHER" id="PTHR11697:SF230">
    <property type="entry name" value="ZINC FINGER, MYM DOMAIN CONTAINING 1"/>
    <property type="match status" value="1"/>
</dbReference>
<dbReference type="EMBL" id="JBFOLK010000006">
    <property type="protein sequence ID" value="KAL2505865.1"/>
    <property type="molecule type" value="Genomic_DNA"/>
</dbReference>
<comment type="caution">
    <text evidence="2">The sequence shown here is derived from an EMBL/GenBank/DDBJ whole genome shotgun (WGS) entry which is preliminary data.</text>
</comment>
<reference evidence="3" key="1">
    <citation type="submission" date="2024-07" db="EMBL/GenBank/DDBJ databases">
        <title>Two chromosome-level genome assemblies of Korean endemic species Abeliophyllum distichum and Forsythia ovata (Oleaceae).</title>
        <authorList>
            <person name="Jang H."/>
        </authorList>
    </citation>
    <scope>NUCLEOTIDE SEQUENCE [LARGE SCALE GENOMIC DNA]</scope>
</reference>
<dbReference type="PROSITE" id="PS51257">
    <property type="entry name" value="PROKAR_LIPOPROTEIN"/>
    <property type="match status" value="1"/>
</dbReference>
<dbReference type="Pfam" id="PF14291">
    <property type="entry name" value="DUF4371"/>
    <property type="match status" value="1"/>
</dbReference>
<sequence length="282" mass="32034">MQNYRELVAWFGCMLVAVAWLGCMARSTMARIIHPPLRILVRKDKVRICLCKAPLIFPVDEAHDNSMKEQMVVVLRYVDKSGYVKEHFLAISHVIDTSAQPLKDANDEIFSRHSLSISKLRGTEVLADLFNMMSIIVNLVGTYVSVLMLSEQATTPKFLQSSIRKNFAVVVELNDRFSETRTELLTCISSLNPKNSFACFDTTKLVRLSQLYPIDFTNEDIMLLIPQLDNFLMLVRSDAAFADLNSISCITKRLVQTGYHCYFPLVYRLITLVLTLCGNCEC</sequence>
<dbReference type="InterPro" id="IPR055298">
    <property type="entry name" value="AtLOH3-like"/>
</dbReference>
<accession>A0ABD1SZN1</accession>
<feature type="domain" description="DUF4371" evidence="1">
    <location>
        <begin position="59"/>
        <end position="123"/>
    </location>
</feature>
<organism evidence="2 3">
    <name type="scientific">Abeliophyllum distichum</name>
    <dbReference type="NCBI Taxonomy" id="126358"/>
    <lineage>
        <taxon>Eukaryota</taxon>
        <taxon>Viridiplantae</taxon>
        <taxon>Streptophyta</taxon>
        <taxon>Embryophyta</taxon>
        <taxon>Tracheophyta</taxon>
        <taxon>Spermatophyta</taxon>
        <taxon>Magnoliopsida</taxon>
        <taxon>eudicotyledons</taxon>
        <taxon>Gunneridae</taxon>
        <taxon>Pentapetalae</taxon>
        <taxon>asterids</taxon>
        <taxon>lamiids</taxon>
        <taxon>Lamiales</taxon>
        <taxon>Oleaceae</taxon>
        <taxon>Forsythieae</taxon>
        <taxon>Abeliophyllum</taxon>
    </lineage>
</organism>
<evidence type="ECO:0000313" key="3">
    <source>
        <dbReference type="Proteomes" id="UP001604336"/>
    </source>
</evidence>
<dbReference type="PANTHER" id="PTHR11697">
    <property type="entry name" value="GENERAL TRANSCRIPTION FACTOR 2-RELATED ZINC FINGER PROTEIN"/>
    <property type="match status" value="1"/>
</dbReference>
<keyword evidence="3" id="KW-1185">Reference proteome</keyword>